<evidence type="ECO:0000313" key="6">
    <source>
        <dbReference type="EMBL" id="RXR32668.1"/>
    </source>
</evidence>
<reference evidence="7" key="1">
    <citation type="submission" date="2019-01" db="EMBL/GenBank/DDBJ databases">
        <title>Cytophagaceae bacterium strain CAR-16.</title>
        <authorList>
            <person name="Chen W.-M."/>
        </authorList>
    </citation>
    <scope>NUCLEOTIDE SEQUENCE [LARGE SCALE GENOMIC DNA]</scope>
    <source>
        <strain evidence="7">ICH-30</strain>
    </source>
</reference>
<comment type="catalytic activity">
    <reaction evidence="1">
        <text>Hydrolyzes the link between N-acetylmuramoyl residues and L-amino acid residues in certain cell-wall glycopeptides.</text>
        <dbReference type="EC" id="3.5.1.28"/>
    </reaction>
</comment>
<feature type="domain" description="MurNAc-LAA" evidence="5">
    <location>
        <begin position="91"/>
        <end position="249"/>
    </location>
</feature>
<dbReference type="SUPFAM" id="SSF53187">
    <property type="entry name" value="Zn-dependent exopeptidases"/>
    <property type="match status" value="1"/>
</dbReference>
<accession>A0A4Q1KRG1</accession>
<dbReference type="Pfam" id="PF01520">
    <property type="entry name" value="Amidase_3"/>
    <property type="match status" value="1"/>
</dbReference>
<keyword evidence="4" id="KW-0732">Signal</keyword>
<proteinExistence type="predicted"/>
<sequence length="382" mass="42498">MYTLNKIKLFSFLLVFISVSSVLAQSNNKFKVVLDAGHGGKDLGANYYGFLEKNIALAVVLKVGKQLEKHSDIQVIYTRKTDVFVELIERARIANRANANMFLSIHCNAAPKGQAYGTETFVMGLTKNASNLEVAKKENAVITLESDYKMKYEGYDPKSPESVIGITLLQEEYLDQSITIATKIQNEYTNKLERKNRGVKQGPFLVLNQTAMPSVLTELGFLSYKPEGAYLNSEKGQDELAKGIADAILSYKKEYYGSTLQVIEEKPEKTSAEIPDVPETPSPKVESKVVENKYQEVKGVVFKVQISASGTKLELLPKNFKGLNSISMIAENSLYKYYYGESSNYDTAKQNLAEAKSKGYDSAFIVAFKNGKKISIQEALKL</sequence>
<evidence type="ECO:0000256" key="2">
    <source>
        <dbReference type="ARBA" id="ARBA00011901"/>
    </source>
</evidence>
<dbReference type="InterPro" id="IPR002508">
    <property type="entry name" value="MurNAc-LAA_cat"/>
</dbReference>
<feature type="chain" id="PRO_5020445601" description="N-acetylmuramoyl-L-alanine amidase" evidence="4">
    <location>
        <begin position="25"/>
        <end position="382"/>
    </location>
</feature>
<keyword evidence="3" id="KW-0378">Hydrolase</keyword>
<dbReference type="GO" id="GO:0008745">
    <property type="term" value="F:N-acetylmuramoyl-L-alanine amidase activity"/>
    <property type="evidence" value="ECO:0007669"/>
    <property type="project" value="UniProtKB-EC"/>
</dbReference>
<feature type="signal peptide" evidence="4">
    <location>
        <begin position="1"/>
        <end position="24"/>
    </location>
</feature>
<organism evidence="6 7">
    <name type="scientific">Flavobacterium piscinae</name>
    <dbReference type="NCBI Taxonomy" id="2506424"/>
    <lineage>
        <taxon>Bacteria</taxon>
        <taxon>Pseudomonadati</taxon>
        <taxon>Bacteroidota</taxon>
        <taxon>Flavobacteriia</taxon>
        <taxon>Flavobacteriales</taxon>
        <taxon>Flavobacteriaceae</taxon>
        <taxon>Flavobacterium</taxon>
    </lineage>
</organism>
<gene>
    <name evidence="6" type="ORF">EQG68_07510</name>
</gene>
<dbReference type="GO" id="GO:0030288">
    <property type="term" value="C:outer membrane-bounded periplasmic space"/>
    <property type="evidence" value="ECO:0007669"/>
    <property type="project" value="TreeGrafter"/>
</dbReference>
<dbReference type="EC" id="3.5.1.28" evidence="2"/>
<dbReference type="CDD" id="cd02696">
    <property type="entry name" value="MurNAc-LAA"/>
    <property type="match status" value="1"/>
</dbReference>
<name>A0A4Q1KRG1_9FLAO</name>
<dbReference type="FunFam" id="3.40.630.40:FF:000005">
    <property type="entry name" value="N-acetylmuramoyl-L-alanine amidase (AmiA)"/>
    <property type="match status" value="1"/>
</dbReference>
<dbReference type="PANTHER" id="PTHR30404">
    <property type="entry name" value="N-ACETYLMURAMOYL-L-ALANINE AMIDASE"/>
    <property type="match status" value="1"/>
</dbReference>
<dbReference type="PANTHER" id="PTHR30404:SF0">
    <property type="entry name" value="N-ACETYLMURAMOYL-L-ALANINE AMIDASE AMIC"/>
    <property type="match status" value="1"/>
</dbReference>
<evidence type="ECO:0000256" key="1">
    <source>
        <dbReference type="ARBA" id="ARBA00001561"/>
    </source>
</evidence>
<dbReference type="SMART" id="SM00646">
    <property type="entry name" value="Ami_3"/>
    <property type="match status" value="1"/>
</dbReference>
<evidence type="ECO:0000256" key="3">
    <source>
        <dbReference type="ARBA" id="ARBA00022801"/>
    </source>
</evidence>
<dbReference type="RefSeq" id="WP_129464195.1">
    <property type="nucleotide sequence ID" value="NZ_SBKQ01000006.1"/>
</dbReference>
<comment type="caution">
    <text evidence="6">The sequence shown here is derived from an EMBL/GenBank/DDBJ whole genome shotgun (WGS) entry which is preliminary data.</text>
</comment>
<dbReference type="InterPro" id="IPR050695">
    <property type="entry name" value="N-acetylmuramoyl_amidase_3"/>
</dbReference>
<keyword evidence="7" id="KW-1185">Reference proteome</keyword>
<evidence type="ECO:0000259" key="5">
    <source>
        <dbReference type="SMART" id="SM00646"/>
    </source>
</evidence>
<dbReference type="Proteomes" id="UP000289734">
    <property type="component" value="Unassembled WGS sequence"/>
</dbReference>
<dbReference type="AlphaFoldDB" id="A0A4Q1KRG1"/>
<dbReference type="EMBL" id="SBKQ01000006">
    <property type="protein sequence ID" value="RXR32668.1"/>
    <property type="molecule type" value="Genomic_DNA"/>
</dbReference>
<dbReference type="Gene3D" id="3.40.630.40">
    <property type="entry name" value="Zn-dependent exopeptidases"/>
    <property type="match status" value="1"/>
</dbReference>
<dbReference type="OrthoDB" id="9806267at2"/>
<evidence type="ECO:0000256" key="4">
    <source>
        <dbReference type="SAM" id="SignalP"/>
    </source>
</evidence>
<evidence type="ECO:0000313" key="7">
    <source>
        <dbReference type="Proteomes" id="UP000289734"/>
    </source>
</evidence>
<protein>
    <recommendedName>
        <fullName evidence="2">N-acetylmuramoyl-L-alanine amidase</fullName>
        <ecNumber evidence="2">3.5.1.28</ecNumber>
    </recommendedName>
</protein>
<dbReference type="GO" id="GO:0009253">
    <property type="term" value="P:peptidoglycan catabolic process"/>
    <property type="evidence" value="ECO:0007669"/>
    <property type="project" value="InterPro"/>
</dbReference>